<gene>
    <name evidence="11" type="ORF">HCN44_002949</name>
</gene>
<dbReference type="GO" id="GO:0005524">
    <property type="term" value="F:ATP binding"/>
    <property type="evidence" value="ECO:0007669"/>
    <property type="project" value="UniProtKB-KW"/>
</dbReference>
<sequence length="636" mass="71497">MIRKKSKRLTETPLCSPKNLCLTWKNIFYTVKKNKNDGYWRDLFKGRQMENVQLLHSVSGAVKSGTLLAILGPSGAGKTTLLATISKRIKGESTGDILLNGKMINRDMMSRISGFVPQDDLSIESLTVQEHMEFMARMRMDSRYRKTARDQRIEILLADLGITESQCSKLSTLSGGERKRVSLAVQLLTEPSILFCDEPTTGLDSYSAMVVIRTLRKVAKSGRIVICSLHQPASGLLNEFHEILLLAGGGRVAFQGTINDATNFFSSLGFYCPATFNNAEFFVSKLSIIRGKELESKIKVNNICSEFNKSQYSDKINNIIDECCSGKFDNDYNKSPHEIFTDDTLQVSDFKKIKSITQLEWLTWRSYIDYKRNWSTIILRFSMYMLIGLLLAVPYVHVTDNIDQRSIQNMQGLMYLVVTETVFTFNYSVFYTFPKELPLLLRDMASGLYYPGPFYFSKIAVLIPGTVFQPFIYAALIFFIAGLKGGFLGFIYFSIPVILCATSATAVGCLMSASFESVDTASLLSVPIDFITLVFSGIYLHLGSLPPQLSWLKYVSQFYYSSEAVSVIQWQEYNAIKCSDDPDEPCISSGQGVLDKYGFSSDNYLMDLIGLIAIFTVGHIAGYLAILYRTRKEPVY</sequence>
<keyword evidence="4 9" id="KW-0812">Transmembrane</keyword>
<evidence type="ECO:0000256" key="4">
    <source>
        <dbReference type="ARBA" id="ARBA00022692"/>
    </source>
</evidence>
<proteinExistence type="inferred from homology"/>
<evidence type="ECO:0000256" key="9">
    <source>
        <dbReference type="SAM" id="Phobius"/>
    </source>
</evidence>
<feature type="transmembrane region" description="Helical" evidence="9">
    <location>
        <begin position="487"/>
        <end position="511"/>
    </location>
</feature>
<evidence type="ECO:0000256" key="2">
    <source>
        <dbReference type="ARBA" id="ARBA00005814"/>
    </source>
</evidence>
<dbReference type="InterPro" id="IPR017871">
    <property type="entry name" value="ABC_transporter-like_CS"/>
</dbReference>
<dbReference type="Pfam" id="PF19055">
    <property type="entry name" value="ABC2_membrane_7"/>
    <property type="match status" value="1"/>
</dbReference>
<comment type="similarity">
    <text evidence="2">Belongs to the ABC transporter superfamily. ABCG family. Eye pigment precursor importer (TC 3.A.1.204) subfamily.</text>
</comment>
<keyword evidence="3" id="KW-0813">Transport</keyword>
<dbReference type="PROSITE" id="PS50893">
    <property type="entry name" value="ABC_TRANSPORTER_2"/>
    <property type="match status" value="1"/>
</dbReference>
<dbReference type="Gene3D" id="3.40.50.300">
    <property type="entry name" value="P-loop containing nucleotide triphosphate hydrolases"/>
    <property type="match status" value="1"/>
</dbReference>
<evidence type="ECO:0000256" key="7">
    <source>
        <dbReference type="ARBA" id="ARBA00022989"/>
    </source>
</evidence>
<keyword evidence="5" id="KW-0547">Nucleotide-binding</keyword>
<dbReference type="InterPro" id="IPR050352">
    <property type="entry name" value="ABCG_transporters"/>
</dbReference>
<dbReference type="GO" id="GO:0016887">
    <property type="term" value="F:ATP hydrolysis activity"/>
    <property type="evidence" value="ECO:0007669"/>
    <property type="project" value="InterPro"/>
</dbReference>
<dbReference type="InterPro" id="IPR013525">
    <property type="entry name" value="ABC2_TM"/>
</dbReference>
<evidence type="ECO:0000256" key="5">
    <source>
        <dbReference type="ARBA" id="ARBA00022741"/>
    </source>
</evidence>
<dbReference type="PANTHER" id="PTHR48041">
    <property type="entry name" value="ABC TRANSPORTER G FAMILY MEMBER 28"/>
    <property type="match status" value="1"/>
</dbReference>
<dbReference type="SUPFAM" id="SSF52540">
    <property type="entry name" value="P-loop containing nucleoside triphosphate hydrolases"/>
    <property type="match status" value="1"/>
</dbReference>
<evidence type="ECO:0000313" key="11">
    <source>
        <dbReference type="EMBL" id="KAF7991387.1"/>
    </source>
</evidence>
<keyword evidence="6" id="KW-0067">ATP-binding</keyword>
<evidence type="ECO:0000256" key="8">
    <source>
        <dbReference type="ARBA" id="ARBA00023136"/>
    </source>
</evidence>
<dbReference type="SMART" id="SM00382">
    <property type="entry name" value="AAA"/>
    <property type="match status" value="1"/>
</dbReference>
<evidence type="ECO:0000256" key="6">
    <source>
        <dbReference type="ARBA" id="ARBA00022840"/>
    </source>
</evidence>
<dbReference type="InterPro" id="IPR003439">
    <property type="entry name" value="ABC_transporter-like_ATP-bd"/>
</dbReference>
<dbReference type="InterPro" id="IPR003593">
    <property type="entry name" value="AAA+_ATPase"/>
</dbReference>
<feature type="transmembrane region" description="Helical" evidence="9">
    <location>
        <begin position="608"/>
        <end position="628"/>
    </location>
</feature>
<dbReference type="AlphaFoldDB" id="A0A834XTL8"/>
<feature type="transmembrane region" description="Helical" evidence="9">
    <location>
        <begin position="413"/>
        <end position="433"/>
    </location>
</feature>
<dbReference type="PROSITE" id="PS00211">
    <property type="entry name" value="ABC_TRANSPORTER_1"/>
    <property type="match status" value="1"/>
</dbReference>
<evidence type="ECO:0000313" key="12">
    <source>
        <dbReference type="Proteomes" id="UP000639338"/>
    </source>
</evidence>
<feature type="domain" description="ABC transporter" evidence="10">
    <location>
        <begin position="38"/>
        <end position="274"/>
    </location>
</feature>
<dbReference type="EMBL" id="JACMRX010000004">
    <property type="protein sequence ID" value="KAF7991387.1"/>
    <property type="molecule type" value="Genomic_DNA"/>
</dbReference>
<reference evidence="11 12" key="1">
    <citation type="submission" date="2020-08" db="EMBL/GenBank/DDBJ databases">
        <title>Aphidius gifuensis genome sequencing and assembly.</title>
        <authorList>
            <person name="Du Z."/>
        </authorList>
    </citation>
    <scope>NUCLEOTIDE SEQUENCE [LARGE SCALE GENOMIC DNA]</scope>
    <source>
        <strain evidence="11">YNYX2018</strain>
        <tissue evidence="11">Adults</tissue>
    </source>
</reference>
<feature type="transmembrane region" description="Helical" evidence="9">
    <location>
        <begin position="374"/>
        <end position="393"/>
    </location>
</feature>
<keyword evidence="7 9" id="KW-1133">Transmembrane helix</keyword>
<keyword evidence="12" id="KW-1185">Reference proteome</keyword>
<dbReference type="GO" id="GO:0140359">
    <property type="term" value="F:ABC-type transporter activity"/>
    <property type="evidence" value="ECO:0007669"/>
    <property type="project" value="InterPro"/>
</dbReference>
<dbReference type="Pfam" id="PF00005">
    <property type="entry name" value="ABC_tran"/>
    <property type="match status" value="1"/>
</dbReference>
<dbReference type="InterPro" id="IPR027417">
    <property type="entry name" value="P-loop_NTPase"/>
</dbReference>
<dbReference type="OrthoDB" id="66620at2759"/>
<protein>
    <recommendedName>
        <fullName evidence="10">ABC transporter domain-containing protein</fullName>
    </recommendedName>
</protein>
<dbReference type="Pfam" id="PF01061">
    <property type="entry name" value="ABC2_membrane"/>
    <property type="match status" value="1"/>
</dbReference>
<comment type="subcellular location">
    <subcellularLocation>
        <location evidence="1">Membrane</location>
        <topology evidence="1">Multi-pass membrane protein</topology>
    </subcellularLocation>
</comment>
<accession>A0A834XTL8</accession>
<keyword evidence="8 9" id="KW-0472">Membrane</keyword>
<dbReference type="GO" id="GO:0005886">
    <property type="term" value="C:plasma membrane"/>
    <property type="evidence" value="ECO:0007669"/>
    <property type="project" value="TreeGrafter"/>
</dbReference>
<dbReference type="InterPro" id="IPR043926">
    <property type="entry name" value="ABCG_dom"/>
</dbReference>
<evidence type="ECO:0000256" key="1">
    <source>
        <dbReference type="ARBA" id="ARBA00004141"/>
    </source>
</evidence>
<feature type="transmembrane region" description="Helical" evidence="9">
    <location>
        <begin position="454"/>
        <end position="481"/>
    </location>
</feature>
<comment type="caution">
    <text evidence="11">The sequence shown here is derived from an EMBL/GenBank/DDBJ whole genome shotgun (WGS) entry which is preliminary data.</text>
</comment>
<name>A0A834XTL8_APHGI</name>
<dbReference type="PANTHER" id="PTHR48041:SF139">
    <property type="entry name" value="PROTEIN SCARLET"/>
    <property type="match status" value="1"/>
</dbReference>
<organism evidence="11 12">
    <name type="scientific">Aphidius gifuensis</name>
    <name type="common">Parasitoid wasp</name>
    <dbReference type="NCBI Taxonomy" id="684658"/>
    <lineage>
        <taxon>Eukaryota</taxon>
        <taxon>Metazoa</taxon>
        <taxon>Ecdysozoa</taxon>
        <taxon>Arthropoda</taxon>
        <taxon>Hexapoda</taxon>
        <taxon>Insecta</taxon>
        <taxon>Pterygota</taxon>
        <taxon>Neoptera</taxon>
        <taxon>Endopterygota</taxon>
        <taxon>Hymenoptera</taxon>
        <taxon>Apocrita</taxon>
        <taxon>Ichneumonoidea</taxon>
        <taxon>Braconidae</taxon>
        <taxon>Aphidiinae</taxon>
        <taxon>Aphidius</taxon>
    </lineage>
</organism>
<evidence type="ECO:0000259" key="10">
    <source>
        <dbReference type="PROSITE" id="PS50893"/>
    </source>
</evidence>
<dbReference type="Proteomes" id="UP000639338">
    <property type="component" value="Unassembled WGS sequence"/>
</dbReference>
<evidence type="ECO:0000256" key="3">
    <source>
        <dbReference type="ARBA" id="ARBA00022448"/>
    </source>
</evidence>